<keyword evidence="4" id="KW-1185">Reference proteome</keyword>
<feature type="non-terminal residue" evidence="3">
    <location>
        <position position="84"/>
    </location>
</feature>
<protein>
    <submittedName>
        <fullName evidence="3">Uncharacterized protein</fullName>
    </submittedName>
</protein>
<feature type="compositionally biased region" description="Basic and acidic residues" evidence="1">
    <location>
        <begin position="63"/>
        <end position="73"/>
    </location>
</feature>
<feature type="region of interest" description="Disordered" evidence="1">
    <location>
        <begin position="63"/>
        <end position="84"/>
    </location>
</feature>
<comment type="caution">
    <text evidence="3">The sequence shown here is derived from an EMBL/GenBank/DDBJ whole genome shotgun (WGS) entry which is preliminary data.</text>
</comment>
<feature type="transmembrane region" description="Helical" evidence="2">
    <location>
        <begin position="6"/>
        <end position="30"/>
    </location>
</feature>
<gene>
    <name evidence="3" type="ORF">PMAYCL1PPCAC_24026</name>
</gene>
<proteinExistence type="predicted"/>
<sequence>HLTLIEYIIMGILFICGGSMIATGLIFIFLRDKSSRLKFEKRVSMRLKKLGVEPAMRKLIRETEKDAVTRSETESPNLSNTSRI</sequence>
<keyword evidence="2" id="KW-0812">Transmembrane</keyword>
<keyword evidence="2" id="KW-0472">Membrane</keyword>
<dbReference type="AlphaFoldDB" id="A0AAN5CZZ1"/>
<dbReference type="EMBL" id="BTRK01000005">
    <property type="protein sequence ID" value="GMR53831.1"/>
    <property type="molecule type" value="Genomic_DNA"/>
</dbReference>
<evidence type="ECO:0000313" key="4">
    <source>
        <dbReference type="Proteomes" id="UP001328107"/>
    </source>
</evidence>
<reference evidence="4" key="1">
    <citation type="submission" date="2022-10" db="EMBL/GenBank/DDBJ databases">
        <title>Genome assembly of Pristionchus species.</title>
        <authorList>
            <person name="Yoshida K."/>
            <person name="Sommer R.J."/>
        </authorList>
    </citation>
    <scope>NUCLEOTIDE SEQUENCE [LARGE SCALE GENOMIC DNA]</scope>
    <source>
        <strain evidence="4">RS5460</strain>
    </source>
</reference>
<evidence type="ECO:0000256" key="2">
    <source>
        <dbReference type="SAM" id="Phobius"/>
    </source>
</evidence>
<name>A0AAN5CZZ1_9BILA</name>
<feature type="non-terminal residue" evidence="3">
    <location>
        <position position="1"/>
    </location>
</feature>
<organism evidence="3 4">
    <name type="scientific">Pristionchus mayeri</name>
    <dbReference type="NCBI Taxonomy" id="1317129"/>
    <lineage>
        <taxon>Eukaryota</taxon>
        <taxon>Metazoa</taxon>
        <taxon>Ecdysozoa</taxon>
        <taxon>Nematoda</taxon>
        <taxon>Chromadorea</taxon>
        <taxon>Rhabditida</taxon>
        <taxon>Rhabditina</taxon>
        <taxon>Diplogasteromorpha</taxon>
        <taxon>Diplogasteroidea</taxon>
        <taxon>Neodiplogasteridae</taxon>
        <taxon>Pristionchus</taxon>
    </lineage>
</organism>
<keyword evidence="2" id="KW-1133">Transmembrane helix</keyword>
<evidence type="ECO:0000256" key="1">
    <source>
        <dbReference type="SAM" id="MobiDB-lite"/>
    </source>
</evidence>
<evidence type="ECO:0000313" key="3">
    <source>
        <dbReference type="EMBL" id="GMR53831.1"/>
    </source>
</evidence>
<feature type="compositionally biased region" description="Polar residues" evidence="1">
    <location>
        <begin position="74"/>
        <end position="84"/>
    </location>
</feature>
<dbReference type="Proteomes" id="UP001328107">
    <property type="component" value="Unassembled WGS sequence"/>
</dbReference>
<accession>A0AAN5CZZ1</accession>